<keyword evidence="3" id="KW-1185">Reference proteome</keyword>
<dbReference type="Proteomes" id="UP000199081">
    <property type="component" value="Unassembled WGS sequence"/>
</dbReference>
<evidence type="ECO:0000313" key="2">
    <source>
        <dbReference type="EMBL" id="SEK80159.1"/>
    </source>
</evidence>
<dbReference type="EMBL" id="FNZU01000006">
    <property type="protein sequence ID" value="SEK80159.1"/>
    <property type="molecule type" value="Genomic_DNA"/>
</dbReference>
<protein>
    <submittedName>
        <fullName evidence="2">Transposase</fullName>
    </submittedName>
</protein>
<sequence length="90" mass="10584">RSDVANLSSYMKTSLRTLRKHLPFIKNTFKYPYNNGKIEGINNKIKVLNRVAYGYRNFANYKNRIIIHFSLKSEASQRKHAQKEVYSMVA</sequence>
<name>A0A1H7K016_9LACT</name>
<dbReference type="Pfam" id="PF01610">
    <property type="entry name" value="DDE_Tnp_ISL3"/>
    <property type="match status" value="1"/>
</dbReference>
<dbReference type="PANTHER" id="PTHR33498">
    <property type="entry name" value="TRANSPOSASE FOR INSERTION SEQUENCE ELEMENT IS1557"/>
    <property type="match status" value="1"/>
</dbReference>
<evidence type="ECO:0000259" key="1">
    <source>
        <dbReference type="Pfam" id="PF01610"/>
    </source>
</evidence>
<accession>A0A1H7K016</accession>
<proteinExistence type="predicted"/>
<feature type="domain" description="Transposase IS204/IS1001/IS1096/IS1165 DDE" evidence="1">
    <location>
        <begin position="10"/>
        <end position="65"/>
    </location>
</feature>
<dbReference type="RefSeq" id="WP_143059422.1">
    <property type="nucleotide sequence ID" value="NZ_FNZU01000006.1"/>
</dbReference>
<dbReference type="PANTHER" id="PTHR33498:SF1">
    <property type="entry name" value="TRANSPOSASE FOR INSERTION SEQUENCE ELEMENT IS1557"/>
    <property type="match status" value="1"/>
</dbReference>
<reference evidence="3" key="1">
    <citation type="submission" date="2016-10" db="EMBL/GenBank/DDBJ databases">
        <authorList>
            <person name="Varghese N."/>
            <person name="Submissions S."/>
        </authorList>
    </citation>
    <scope>NUCLEOTIDE SEQUENCE [LARGE SCALE GENOMIC DNA]</scope>
    <source>
        <strain evidence="3">DSM 19183</strain>
    </source>
</reference>
<dbReference type="InterPro" id="IPR047951">
    <property type="entry name" value="Transpos_ISL3"/>
</dbReference>
<evidence type="ECO:0000313" key="3">
    <source>
        <dbReference type="Proteomes" id="UP000199081"/>
    </source>
</evidence>
<dbReference type="InterPro" id="IPR002560">
    <property type="entry name" value="Transposase_DDE"/>
</dbReference>
<feature type="non-terminal residue" evidence="2">
    <location>
        <position position="1"/>
    </location>
</feature>
<dbReference type="AlphaFoldDB" id="A0A1H7K016"/>
<gene>
    <name evidence="2" type="ORF">SAMN04488099_106124</name>
</gene>
<organism evidence="2 3">
    <name type="scientific">Alkalibacterium pelagium</name>
    <dbReference type="NCBI Taxonomy" id="426702"/>
    <lineage>
        <taxon>Bacteria</taxon>
        <taxon>Bacillati</taxon>
        <taxon>Bacillota</taxon>
        <taxon>Bacilli</taxon>
        <taxon>Lactobacillales</taxon>
        <taxon>Carnobacteriaceae</taxon>
        <taxon>Alkalibacterium</taxon>
    </lineage>
</organism>